<gene>
    <name evidence="2" type="ORF">GT019_18530</name>
</gene>
<dbReference type="InterPro" id="IPR036681">
    <property type="entry name" value="PgpA-like_sf"/>
</dbReference>
<evidence type="ECO:0000313" key="3">
    <source>
        <dbReference type="Proteomes" id="UP000665561"/>
    </source>
</evidence>
<dbReference type="Proteomes" id="UP000665561">
    <property type="component" value="Unassembled WGS sequence"/>
</dbReference>
<evidence type="ECO:0000259" key="1">
    <source>
        <dbReference type="Pfam" id="PF04608"/>
    </source>
</evidence>
<comment type="caution">
    <text evidence="2">The sequence shown here is derived from an EMBL/GenBank/DDBJ whole genome shotgun (WGS) entry which is preliminary data.</text>
</comment>
<reference evidence="2 3" key="1">
    <citation type="submission" date="2020-01" db="EMBL/GenBank/DDBJ databases">
        <title>Paenibacillus soybeanensis sp. nov. isolated from the nodules of soybean (Glycine max(L.) Merr).</title>
        <authorList>
            <person name="Wang H."/>
        </authorList>
    </citation>
    <scope>NUCLEOTIDE SEQUENCE [LARGE SCALE GENOMIC DNA]</scope>
    <source>
        <strain evidence="2 3">T1</strain>
    </source>
</reference>
<keyword evidence="3" id="KW-1185">Reference proteome</keyword>
<evidence type="ECO:0000313" key="2">
    <source>
        <dbReference type="EMBL" id="NBD25873.1"/>
    </source>
</evidence>
<dbReference type="InterPro" id="IPR007686">
    <property type="entry name" value="YutG/PgpA"/>
</dbReference>
<dbReference type="SUPFAM" id="SSF101307">
    <property type="entry name" value="YutG-like"/>
    <property type="match status" value="1"/>
</dbReference>
<proteinExistence type="predicted"/>
<feature type="domain" description="YutG/PgpA" evidence="1">
    <location>
        <begin position="52"/>
        <end position="186"/>
    </location>
</feature>
<name>A0ABW9XT88_9BACL</name>
<protein>
    <submittedName>
        <fullName evidence="2">Phosphatidylglycerophosphatase A</fullName>
    </submittedName>
</protein>
<sequence>MYTSPSKQLDQFCPRNRDKECRPLTKSESYQLNSTKIAEATKDWLTKRGVATSQIAELVLFLQKDYFPDLTHDECEKHVEAVLSKREVQNAVLTGIQLDILAEEGKLLSPLQEMLENDEGLYGCDEILALSIVNVYGSIGFTNFGYVDKLKPGILKKLNDKHDAACHTFLDDIVGAIAAAASSRIAHRKQAEREGVIGPPID</sequence>
<dbReference type="EMBL" id="JAAAMV010000017">
    <property type="protein sequence ID" value="NBD25873.1"/>
    <property type="molecule type" value="Genomic_DNA"/>
</dbReference>
<accession>A0ABW9XT88</accession>
<dbReference type="Pfam" id="PF04608">
    <property type="entry name" value="PgpA"/>
    <property type="match status" value="1"/>
</dbReference>
<organism evidence="2 3">
    <name type="scientific">Paenibacillus glycinis</name>
    <dbReference type="NCBI Taxonomy" id="2697035"/>
    <lineage>
        <taxon>Bacteria</taxon>
        <taxon>Bacillati</taxon>
        <taxon>Bacillota</taxon>
        <taxon>Bacilli</taxon>
        <taxon>Bacillales</taxon>
        <taxon>Paenibacillaceae</taxon>
        <taxon>Paenibacillus</taxon>
    </lineage>
</organism>
<dbReference type="Gene3D" id="1.10.3760.10">
    <property type="entry name" value="PgpA-like"/>
    <property type="match status" value="1"/>
</dbReference>
<dbReference type="CDD" id="cd06971">
    <property type="entry name" value="PgpA"/>
    <property type="match status" value="1"/>
</dbReference>